<dbReference type="FunFam" id="3.30.200.20:FF:000330">
    <property type="entry name" value="G-type lectin S-receptor-like serine/threonine-protein kinase At4g03230"/>
    <property type="match status" value="1"/>
</dbReference>
<dbReference type="PROSITE" id="PS50927">
    <property type="entry name" value="BULB_LECTIN"/>
    <property type="match status" value="1"/>
</dbReference>
<evidence type="ECO:0000256" key="2">
    <source>
        <dbReference type="ARBA" id="ARBA00012513"/>
    </source>
</evidence>
<evidence type="ECO:0000256" key="15">
    <source>
        <dbReference type="ARBA" id="ARBA00023170"/>
    </source>
</evidence>
<dbReference type="Gene3D" id="3.30.200.20">
    <property type="entry name" value="Phosphorylase Kinase, domain 1"/>
    <property type="match status" value="1"/>
</dbReference>
<dbReference type="SUPFAM" id="SSF56112">
    <property type="entry name" value="Protein kinase-like (PK-like)"/>
    <property type="match status" value="1"/>
</dbReference>
<protein>
    <recommendedName>
        <fullName evidence="2">non-specific serine/threonine protein kinase</fullName>
        <ecNumber evidence="2">2.7.11.1</ecNumber>
    </recommendedName>
</protein>
<evidence type="ECO:0000313" key="25">
    <source>
        <dbReference type="Proteomes" id="UP000824120"/>
    </source>
</evidence>
<dbReference type="Gene3D" id="1.10.510.10">
    <property type="entry name" value="Transferase(Phosphotransferase) domain 1"/>
    <property type="match status" value="1"/>
</dbReference>
<dbReference type="InterPro" id="IPR000719">
    <property type="entry name" value="Prot_kinase_dom"/>
</dbReference>
<evidence type="ECO:0000313" key="24">
    <source>
        <dbReference type="EMBL" id="KAG5594398.1"/>
    </source>
</evidence>
<evidence type="ECO:0000256" key="5">
    <source>
        <dbReference type="ARBA" id="ARBA00022679"/>
    </source>
</evidence>
<dbReference type="InterPro" id="IPR001245">
    <property type="entry name" value="Ser-Thr/Tyr_kinase_cat_dom"/>
</dbReference>
<evidence type="ECO:0000256" key="16">
    <source>
        <dbReference type="ARBA" id="ARBA00023180"/>
    </source>
</evidence>
<dbReference type="PANTHER" id="PTHR27002">
    <property type="entry name" value="RECEPTOR-LIKE SERINE/THREONINE-PROTEIN KINASE SD1-8"/>
    <property type="match status" value="1"/>
</dbReference>
<accession>A0A9J5Y5Q6</accession>
<dbReference type="InterPro" id="IPR011009">
    <property type="entry name" value="Kinase-like_dom_sf"/>
</dbReference>
<evidence type="ECO:0000256" key="10">
    <source>
        <dbReference type="ARBA" id="ARBA00022777"/>
    </source>
</evidence>
<dbReference type="Pfam" id="PF08276">
    <property type="entry name" value="PAN_2"/>
    <property type="match status" value="1"/>
</dbReference>
<comment type="caution">
    <text evidence="24">The sequence shown here is derived from an EMBL/GenBank/DDBJ whole genome shotgun (WGS) entry which is preliminary data.</text>
</comment>
<evidence type="ECO:0000259" key="22">
    <source>
        <dbReference type="PROSITE" id="PS50927"/>
    </source>
</evidence>
<evidence type="ECO:0000256" key="13">
    <source>
        <dbReference type="ARBA" id="ARBA00023136"/>
    </source>
</evidence>
<keyword evidence="16" id="KW-0325">Glycoprotein</keyword>
<comment type="catalytic activity">
    <reaction evidence="18">
        <text>L-seryl-[protein] + ATP = O-phospho-L-seryl-[protein] + ADP + H(+)</text>
        <dbReference type="Rhea" id="RHEA:17989"/>
        <dbReference type="Rhea" id="RHEA-COMP:9863"/>
        <dbReference type="Rhea" id="RHEA-COMP:11604"/>
        <dbReference type="ChEBI" id="CHEBI:15378"/>
        <dbReference type="ChEBI" id="CHEBI:29999"/>
        <dbReference type="ChEBI" id="CHEBI:30616"/>
        <dbReference type="ChEBI" id="CHEBI:83421"/>
        <dbReference type="ChEBI" id="CHEBI:456216"/>
        <dbReference type="EC" id="2.7.11.1"/>
    </reaction>
</comment>
<evidence type="ECO:0000256" key="8">
    <source>
        <dbReference type="ARBA" id="ARBA00022734"/>
    </source>
</evidence>
<dbReference type="EMBL" id="JACXVP010000007">
    <property type="protein sequence ID" value="KAG5594398.1"/>
    <property type="molecule type" value="Genomic_DNA"/>
</dbReference>
<sequence>MEMKNDHYFLLLFLCFSLNSNLCIGRDTISANESLSFGETLVSSGERFDLGFVRPVWVANKDKPLDYGTAELKISRGNLVLLDRFQGIVCHQLLYVPLEMKNDHYFLLLFLCFSLNSNLCIGRDTISANESLSFGETLVSSGEIFELGFFRPGNSLIYYLGIWYKNVILSQTVIWVANRDKPLDNGSAEMIISQGNLVLLDRFQGIVWSALAGNINPNISVTALLRDDGNLILSDVSNSSTPLLLWQSFDHPTHTFMPGSKIGYDKRTQRKQVLVSWKNSSDPAPGLYSMEMDPKNVQFVLKWNRTTEYWATGLWDGQMFSLVPEMSSNYLYNFSYIDNENESYFTYSLYNSSILSISTMDVSGQIKQLTWLDYRFQWNLFWTQPRESCQVYAKCGAFGVCNETNEPCNCLNGFMPRSDTEWNSNDYSGGCVRDQKVQCNAITEDNDSLWTTSIVRVPSSHNTNITVGEASQCRSACFNDCSCTAYTYDGSGTCSIWTGDLFNLQQLSTTESERTIFVKRGSPEAQTKAKKSKKLKAILSSISALMFLLISSISYIYYRRRMAKKADSSKGTQGAHKSHWHKAEGEAKVLMNENSDEVVDVPYFHLETILAATDNFSIANKLGQGGFGPVYKGIFAGEKEIAVKRLSSQSGQGIDEFKNEVTLIAKLQHRNLVRLLGYCINATEQILLYEYMPNKSLDTFIFGKLALLSSLFSKSYISYNDQIYVDMPNFALVTMQDGTLCQLLDWKKRYDIILGIARGLSYLHHDSRLRIIHRDLKTSNILLDEEMNPKISDFGLARIVEGKVTEANTKKVVGTYGYMSPEYALDGLFSIKSDVFSFGVVVLEIISGRRNTGFYQSEEALNLLGYAWKLWTEKAETQLIEKSLLESCNRSEAIKCINVAFLCVQEDPNHRPNMSDVIVMLGGEGTNLPTPNRPAFVIRTHASSTSSSSSDKKYIVSNNQVTITVEEGR</sequence>
<dbReference type="InterPro" id="IPR000858">
    <property type="entry name" value="S_locus_glycoprot_dom"/>
</dbReference>
<dbReference type="PANTHER" id="PTHR27002:SF988">
    <property type="entry name" value="RECEPTOR-LIKE SERINE_THREONINE-PROTEIN KINASE"/>
    <property type="match status" value="1"/>
</dbReference>
<organism evidence="24 25">
    <name type="scientific">Solanum commersonii</name>
    <name type="common">Commerson's wild potato</name>
    <name type="synonym">Commerson's nightshade</name>
    <dbReference type="NCBI Taxonomy" id="4109"/>
    <lineage>
        <taxon>Eukaryota</taxon>
        <taxon>Viridiplantae</taxon>
        <taxon>Streptophyta</taxon>
        <taxon>Embryophyta</taxon>
        <taxon>Tracheophyta</taxon>
        <taxon>Spermatophyta</taxon>
        <taxon>Magnoliopsida</taxon>
        <taxon>eudicotyledons</taxon>
        <taxon>Gunneridae</taxon>
        <taxon>Pentapetalae</taxon>
        <taxon>asterids</taxon>
        <taxon>lamiids</taxon>
        <taxon>Solanales</taxon>
        <taxon>Solanaceae</taxon>
        <taxon>Solanoideae</taxon>
        <taxon>Solaneae</taxon>
        <taxon>Solanum</taxon>
    </lineage>
</organism>
<dbReference type="FunFam" id="1.10.510.10:FF:000060">
    <property type="entry name" value="G-type lectin S-receptor-like serine/threonine-protein kinase"/>
    <property type="match status" value="1"/>
</dbReference>
<keyword evidence="10" id="KW-0418">Kinase</keyword>
<dbReference type="PROSITE" id="PS00108">
    <property type="entry name" value="PROTEIN_KINASE_ST"/>
    <property type="match status" value="1"/>
</dbReference>
<evidence type="ECO:0000256" key="3">
    <source>
        <dbReference type="ARBA" id="ARBA00022475"/>
    </source>
</evidence>
<comment type="subcellular location">
    <subcellularLocation>
        <location evidence="1">Cell membrane</location>
        <topology evidence="1">Single-pass type I membrane protein</topology>
    </subcellularLocation>
</comment>
<keyword evidence="25" id="KW-1185">Reference proteome</keyword>
<dbReference type="InterPro" id="IPR003609">
    <property type="entry name" value="Pan_app"/>
</dbReference>
<dbReference type="PROSITE" id="PS50011">
    <property type="entry name" value="PROTEIN_KINASE_DOM"/>
    <property type="match status" value="1"/>
</dbReference>
<dbReference type="GO" id="GO:0048544">
    <property type="term" value="P:recognition of pollen"/>
    <property type="evidence" value="ECO:0007669"/>
    <property type="project" value="InterPro"/>
</dbReference>
<evidence type="ECO:0000256" key="7">
    <source>
        <dbReference type="ARBA" id="ARBA00022729"/>
    </source>
</evidence>
<evidence type="ECO:0000259" key="21">
    <source>
        <dbReference type="PROSITE" id="PS50011"/>
    </source>
</evidence>
<evidence type="ECO:0000256" key="19">
    <source>
        <dbReference type="SAM" id="Phobius"/>
    </source>
</evidence>
<evidence type="ECO:0000256" key="6">
    <source>
        <dbReference type="ARBA" id="ARBA00022692"/>
    </source>
</evidence>
<feature type="domain" description="Protein kinase" evidence="21">
    <location>
        <begin position="616"/>
        <end position="936"/>
    </location>
</feature>
<keyword evidence="15" id="KW-0675">Receptor</keyword>
<dbReference type="GO" id="GO:0005886">
    <property type="term" value="C:plasma membrane"/>
    <property type="evidence" value="ECO:0007669"/>
    <property type="project" value="UniProtKB-SubCell"/>
</dbReference>
<dbReference type="GO" id="GO:0005524">
    <property type="term" value="F:ATP binding"/>
    <property type="evidence" value="ECO:0007669"/>
    <property type="project" value="UniProtKB-KW"/>
</dbReference>
<dbReference type="Pfam" id="PF00954">
    <property type="entry name" value="S_locus_glycop"/>
    <property type="match status" value="1"/>
</dbReference>
<evidence type="ECO:0000259" key="23">
    <source>
        <dbReference type="PROSITE" id="PS50948"/>
    </source>
</evidence>
<dbReference type="SMART" id="SM00220">
    <property type="entry name" value="S_TKc"/>
    <property type="match status" value="1"/>
</dbReference>
<keyword evidence="9" id="KW-0547">Nucleotide-binding</keyword>
<evidence type="ECO:0000256" key="9">
    <source>
        <dbReference type="ARBA" id="ARBA00022741"/>
    </source>
</evidence>
<feature type="domain" description="Bulb-type lectin" evidence="22">
    <location>
        <begin position="123"/>
        <end position="246"/>
    </location>
</feature>
<keyword evidence="6 19" id="KW-0812">Transmembrane</keyword>
<dbReference type="InterPro" id="IPR008271">
    <property type="entry name" value="Ser/Thr_kinase_AS"/>
</dbReference>
<dbReference type="InterPro" id="IPR001480">
    <property type="entry name" value="Bulb-type_lectin_dom"/>
</dbReference>
<reference evidence="24 25" key="1">
    <citation type="submission" date="2020-09" db="EMBL/GenBank/DDBJ databases">
        <title>De no assembly of potato wild relative species, Solanum commersonii.</title>
        <authorList>
            <person name="Cho K."/>
        </authorList>
    </citation>
    <scope>NUCLEOTIDE SEQUENCE [LARGE SCALE GENOMIC DNA]</scope>
    <source>
        <strain evidence="24">LZ3.2</strain>
        <tissue evidence="24">Leaf</tissue>
    </source>
</reference>
<dbReference type="CDD" id="cd00028">
    <property type="entry name" value="B_lectin"/>
    <property type="match status" value="1"/>
</dbReference>
<dbReference type="Pfam" id="PF01453">
    <property type="entry name" value="B_lectin"/>
    <property type="match status" value="1"/>
</dbReference>
<dbReference type="Gene3D" id="2.90.10.10">
    <property type="entry name" value="Bulb-type lectin domain"/>
    <property type="match status" value="1"/>
</dbReference>
<keyword evidence="7 20" id="KW-0732">Signal</keyword>
<evidence type="ECO:0000256" key="12">
    <source>
        <dbReference type="ARBA" id="ARBA00022989"/>
    </source>
</evidence>
<evidence type="ECO:0000256" key="14">
    <source>
        <dbReference type="ARBA" id="ARBA00023157"/>
    </source>
</evidence>
<dbReference type="CDD" id="cd01098">
    <property type="entry name" value="PAN_AP_plant"/>
    <property type="match status" value="1"/>
</dbReference>
<keyword evidence="5" id="KW-0808">Transferase</keyword>
<keyword evidence="13 19" id="KW-0472">Membrane</keyword>
<dbReference type="Pfam" id="PF07714">
    <property type="entry name" value="PK_Tyr_Ser-Thr"/>
    <property type="match status" value="1"/>
</dbReference>
<feature type="signal peptide" evidence="20">
    <location>
        <begin position="1"/>
        <end position="25"/>
    </location>
</feature>
<keyword evidence="14" id="KW-1015">Disulfide bond</keyword>
<feature type="transmembrane region" description="Helical" evidence="19">
    <location>
        <begin position="537"/>
        <end position="558"/>
    </location>
</feature>
<dbReference type="OrthoDB" id="4062651at2759"/>
<keyword evidence="12 19" id="KW-1133">Transmembrane helix</keyword>
<keyword evidence="8" id="KW-0430">Lectin</keyword>
<proteinExistence type="predicted"/>
<feature type="chain" id="PRO_5039925347" description="non-specific serine/threonine protein kinase" evidence="20">
    <location>
        <begin position="26"/>
        <end position="969"/>
    </location>
</feature>
<gene>
    <name evidence="24" type="ORF">H5410_035630</name>
</gene>
<keyword evidence="3" id="KW-1003">Cell membrane</keyword>
<comment type="catalytic activity">
    <reaction evidence="17">
        <text>L-threonyl-[protein] + ATP = O-phospho-L-threonyl-[protein] + ADP + H(+)</text>
        <dbReference type="Rhea" id="RHEA:46608"/>
        <dbReference type="Rhea" id="RHEA-COMP:11060"/>
        <dbReference type="Rhea" id="RHEA-COMP:11605"/>
        <dbReference type="ChEBI" id="CHEBI:15378"/>
        <dbReference type="ChEBI" id="CHEBI:30013"/>
        <dbReference type="ChEBI" id="CHEBI:30616"/>
        <dbReference type="ChEBI" id="CHEBI:61977"/>
        <dbReference type="ChEBI" id="CHEBI:456216"/>
        <dbReference type="EC" id="2.7.11.1"/>
    </reaction>
</comment>
<dbReference type="AlphaFoldDB" id="A0A9J5Y5Q6"/>
<dbReference type="PROSITE" id="PS50948">
    <property type="entry name" value="PAN"/>
    <property type="match status" value="1"/>
</dbReference>
<dbReference type="GO" id="GO:0004674">
    <property type="term" value="F:protein serine/threonine kinase activity"/>
    <property type="evidence" value="ECO:0007669"/>
    <property type="project" value="UniProtKB-KW"/>
</dbReference>
<evidence type="ECO:0000256" key="1">
    <source>
        <dbReference type="ARBA" id="ARBA00004251"/>
    </source>
</evidence>
<dbReference type="InterPro" id="IPR036426">
    <property type="entry name" value="Bulb-type_lectin_dom_sf"/>
</dbReference>
<dbReference type="EC" id="2.7.11.1" evidence="2"/>
<dbReference type="Proteomes" id="UP000824120">
    <property type="component" value="Chromosome 7"/>
</dbReference>
<keyword evidence="4" id="KW-0723">Serine/threonine-protein kinase</keyword>
<evidence type="ECO:0000256" key="18">
    <source>
        <dbReference type="ARBA" id="ARBA00048679"/>
    </source>
</evidence>
<name>A0A9J5Y5Q6_SOLCO</name>
<dbReference type="SUPFAM" id="SSF51110">
    <property type="entry name" value="alpha-D-mannose-specific plant lectins"/>
    <property type="match status" value="1"/>
</dbReference>
<dbReference type="GO" id="GO:0030246">
    <property type="term" value="F:carbohydrate binding"/>
    <property type="evidence" value="ECO:0007669"/>
    <property type="project" value="UniProtKB-KW"/>
</dbReference>
<dbReference type="SMART" id="SM00108">
    <property type="entry name" value="B_lectin"/>
    <property type="match status" value="1"/>
</dbReference>
<dbReference type="SMART" id="SM00473">
    <property type="entry name" value="PAN_AP"/>
    <property type="match status" value="1"/>
</dbReference>
<evidence type="ECO:0000256" key="11">
    <source>
        <dbReference type="ARBA" id="ARBA00022840"/>
    </source>
</evidence>
<evidence type="ECO:0000256" key="17">
    <source>
        <dbReference type="ARBA" id="ARBA00047899"/>
    </source>
</evidence>
<evidence type="ECO:0000256" key="20">
    <source>
        <dbReference type="SAM" id="SignalP"/>
    </source>
</evidence>
<keyword evidence="11" id="KW-0067">ATP-binding</keyword>
<feature type="domain" description="Apple" evidence="23">
    <location>
        <begin position="439"/>
        <end position="522"/>
    </location>
</feature>
<dbReference type="CDD" id="cd14066">
    <property type="entry name" value="STKc_IRAK"/>
    <property type="match status" value="1"/>
</dbReference>
<evidence type="ECO:0000256" key="4">
    <source>
        <dbReference type="ARBA" id="ARBA00022527"/>
    </source>
</evidence>